<evidence type="ECO:0000256" key="7">
    <source>
        <dbReference type="ARBA" id="ARBA00022989"/>
    </source>
</evidence>
<dbReference type="Pfam" id="PF00067">
    <property type="entry name" value="p450"/>
    <property type="match status" value="1"/>
</dbReference>
<keyword evidence="4 12" id="KW-0349">Heme</keyword>
<proteinExistence type="inferred from homology"/>
<accession>A0AAW2QFE7</accession>
<dbReference type="InterPro" id="IPR017972">
    <property type="entry name" value="Cyt_P450_CS"/>
</dbReference>
<comment type="similarity">
    <text evidence="3 13">Belongs to the cytochrome P450 family.</text>
</comment>
<dbReference type="GO" id="GO:0016705">
    <property type="term" value="F:oxidoreductase activity, acting on paired donors, with incorporation or reduction of molecular oxygen"/>
    <property type="evidence" value="ECO:0007669"/>
    <property type="project" value="InterPro"/>
</dbReference>
<dbReference type="InterPro" id="IPR001128">
    <property type="entry name" value="Cyt_P450"/>
</dbReference>
<keyword evidence="5" id="KW-0812">Transmembrane</keyword>
<evidence type="ECO:0000256" key="1">
    <source>
        <dbReference type="ARBA" id="ARBA00001971"/>
    </source>
</evidence>
<dbReference type="PRINTS" id="PR00463">
    <property type="entry name" value="EP450I"/>
</dbReference>
<dbReference type="GO" id="GO:0020037">
    <property type="term" value="F:heme binding"/>
    <property type="evidence" value="ECO:0007669"/>
    <property type="project" value="InterPro"/>
</dbReference>
<comment type="subcellular location">
    <subcellularLocation>
        <location evidence="2">Membrane</location>
        <topology evidence="2">Single-pass membrane protein</topology>
    </subcellularLocation>
</comment>
<dbReference type="SUPFAM" id="SSF48264">
    <property type="entry name" value="Cytochrome P450"/>
    <property type="match status" value="1"/>
</dbReference>
<dbReference type="PROSITE" id="PS00086">
    <property type="entry name" value="CYTOCHROME_P450"/>
    <property type="match status" value="1"/>
</dbReference>
<dbReference type="EMBL" id="JACGWJ010000015">
    <property type="protein sequence ID" value="KAL0366584.1"/>
    <property type="molecule type" value="Genomic_DNA"/>
</dbReference>
<dbReference type="Gene3D" id="1.10.630.10">
    <property type="entry name" value="Cytochrome P450"/>
    <property type="match status" value="1"/>
</dbReference>
<evidence type="ECO:0000256" key="3">
    <source>
        <dbReference type="ARBA" id="ARBA00010617"/>
    </source>
</evidence>
<keyword evidence="9 12" id="KW-0408">Iron</keyword>
<dbReference type="GO" id="GO:0005506">
    <property type="term" value="F:iron ion binding"/>
    <property type="evidence" value="ECO:0007669"/>
    <property type="project" value="InterPro"/>
</dbReference>
<evidence type="ECO:0000256" key="4">
    <source>
        <dbReference type="ARBA" id="ARBA00022617"/>
    </source>
</evidence>
<keyword evidence="7" id="KW-1133">Transmembrane helix</keyword>
<comment type="caution">
    <text evidence="14">The sequence shown here is derived from an EMBL/GenBank/DDBJ whole genome shotgun (WGS) entry which is preliminary data.</text>
</comment>
<organism evidence="14">
    <name type="scientific">Sesamum radiatum</name>
    <name type="common">Black benniseed</name>
    <dbReference type="NCBI Taxonomy" id="300843"/>
    <lineage>
        <taxon>Eukaryota</taxon>
        <taxon>Viridiplantae</taxon>
        <taxon>Streptophyta</taxon>
        <taxon>Embryophyta</taxon>
        <taxon>Tracheophyta</taxon>
        <taxon>Spermatophyta</taxon>
        <taxon>Magnoliopsida</taxon>
        <taxon>eudicotyledons</taxon>
        <taxon>Gunneridae</taxon>
        <taxon>Pentapetalae</taxon>
        <taxon>asterids</taxon>
        <taxon>lamiids</taxon>
        <taxon>Lamiales</taxon>
        <taxon>Pedaliaceae</taxon>
        <taxon>Sesamum</taxon>
    </lineage>
</organism>
<feature type="binding site" description="axial binding residue" evidence="12">
    <location>
        <position position="440"/>
    </location>
    <ligand>
        <name>heme</name>
        <dbReference type="ChEBI" id="CHEBI:30413"/>
    </ligand>
    <ligandPart>
        <name>Fe</name>
        <dbReference type="ChEBI" id="CHEBI:18248"/>
    </ligandPart>
</feature>
<gene>
    <name evidence="14" type="ORF">Sradi_3548500</name>
</gene>
<dbReference type="GO" id="GO:0004497">
    <property type="term" value="F:monooxygenase activity"/>
    <property type="evidence" value="ECO:0007669"/>
    <property type="project" value="UniProtKB-KW"/>
</dbReference>
<dbReference type="PRINTS" id="PR00385">
    <property type="entry name" value="P450"/>
</dbReference>
<dbReference type="FunFam" id="1.10.630.10:FF:000011">
    <property type="entry name" value="Cytochrome P450 83B1"/>
    <property type="match status" value="1"/>
</dbReference>
<protein>
    <submittedName>
        <fullName evidence="14">Cytochrome</fullName>
    </submittedName>
</protein>
<dbReference type="InterPro" id="IPR002401">
    <property type="entry name" value="Cyt_P450_E_grp-I"/>
</dbReference>
<evidence type="ECO:0000256" key="8">
    <source>
        <dbReference type="ARBA" id="ARBA00023002"/>
    </source>
</evidence>
<evidence type="ECO:0000256" key="10">
    <source>
        <dbReference type="ARBA" id="ARBA00023033"/>
    </source>
</evidence>
<keyword evidence="11" id="KW-0472">Membrane</keyword>
<evidence type="ECO:0000256" key="13">
    <source>
        <dbReference type="RuleBase" id="RU000461"/>
    </source>
</evidence>
<comment type="cofactor">
    <cofactor evidence="1 12">
        <name>heme</name>
        <dbReference type="ChEBI" id="CHEBI:30413"/>
    </cofactor>
</comment>
<dbReference type="PANTHER" id="PTHR47955:SF22">
    <property type="entry name" value="CYTOCHROME P450 83B1-LIKE"/>
    <property type="match status" value="1"/>
</dbReference>
<keyword evidence="8 13" id="KW-0560">Oxidoreductase</keyword>
<keyword evidence="10 13" id="KW-0503">Monooxygenase</keyword>
<dbReference type="AlphaFoldDB" id="A0AAW2QFE7"/>
<dbReference type="GO" id="GO:0016020">
    <property type="term" value="C:membrane"/>
    <property type="evidence" value="ECO:0007669"/>
    <property type="project" value="UniProtKB-SubCell"/>
</dbReference>
<evidence type="ECO:0000313" key="14">
    <source>
        <dbReference type="EMBL" id="KAL0366584.1"/>
    </source>
</evidence>
<sequence length="498" mass="57169">MILLLILVLPVIFIYLFHKNRKAAKTLVPPGPPGLPLIGNLHQFATATDLHIHLWELSRKYGSLMRMKLGPVPVLVVSSAKLAKEVMKTQDAVFCSRPKLLGQQKLSYNCLDIAFSPYTDYWKEMRKVSVLHLFSLKKAQSFRPIREDEVYRMVAKIQALASSSDRVVVNLSEIVMDMSTTLICRIAFGTRYDERGSETRRFNELVLDAQAAFYVSDYYSLFSWVDKLTGKLAYLDATWKSLDLFYQELIEDHLDRNRGKTTEEEEEEDILDVLIRLKEQNAFSHDLTWDHVKAMLMDIFIAGKDTSTASTIWTMTALMKAPDVMKKVQTEIRELVGTKGKVDEEYIQNLPYLRAVINETLRLYPPIPLLPRETMENCILDGYEIRPKSMVYVNAWAIARDPEYWEDPHTFLPDRFLNSDVDVTGHHFGVLPFGSGRRICPGMFMGLANVELTVANLLYSFDWELQSGMQEQDIDTESLPGITVFKKNALRLVAKRYV</sequence>
<name>A0AAW2QFE7_SESRA</name>
<evidence type="ECO:0000256" key="5">
    <source>
        <dbReference type="ARBA" id="ARBA00022692"/>
    </source>
</evidence>
<dbReference type="CDD" id="cd11072">
    <property type="entry name" value="CYP71-like"/>
    <property type="match status" value="1"/>
</dbReference>
<evidence type="ECO:0000256" key="11">
    <source>
        <dbReference type="ARBA" id="ARBA00023136"/>
    </source>
</evidence>
<reference evidence="14" key="1">
    <citation type="submission" date="2020-06" db="EMBL/GenBank/DDBJ databases">
        <authorList>
            <person name="Li T."/>
            <person name="Hu X."/>
            <person name="Zhang T."/>
            <person name="Song X."/>
            <person name="Zhang H."/>
            <person name="Dai N."/>
            <person name="Sheng W."/>
            <person name="Hou X."/>
            <person name="Wei L."/>
        </authorList>
    </citation>
    <scope>NUCLEOTIDE SEQUENCE</scope>
    <source>
        <strain evidence="14">G02</strain>
        <tissue evidence="14">Leaf</tissue>
    </source>
</reference>
<evidence type="ECO:0000256" key="2">
    <source>
        <dbReference type="ARBA" id="ARBA00004167"/>
    </source>
</evidence>
<dbReference type="InterPro" id="IPR036396">
    <property type="entry name" value="Cyt_P450_sf"/>
</dbReference>
<evidence type="ECO:0000256" key="9">
    <source>
        <dbReference type="ARBA" id="ARBA00023004"/>
    </source>
</evidence>
<evidence type="ECO:0000256" key="12">
    <source>
        <dbReference type="PIRSR" id="PIRSR602401-1"/>
    </source>
</evidence>
<dbReference type="PANTHER" id="PTHR47955">
    <property type="entry name" value="CYTOCHROME P450 FAMILY 71 PROTEIN"/>
    <property type="match status" value="1"/>
</dbReference>
<keyword evidence="6 12" id="KW-0479">Metal-binding</keyword>
<reference evidence="14" key="2">
    <citation type="journal article" date="2024" name="Plant">
        <title>Genomic evolution and insights into agronomic trait innovations of Sesamum species.</title>
        <authorList>
            <person name="Miao H."/>
            <person name="Wang L."/>
            <person name="Qu L."/>
            <person name="Liu H."/>
            <person name="Sun Y."/>
            <person name="Le M."/>
            <person name="Wang Q."/>
            <person name="Wei S."/>
            <person name="Zheng Y."/>
            <person name="Lin W."/>
            <person name="Duan Y."/>
            <person name="Cao H."/>
            <person name="Xiong S."/>
            <person name="Wang X."/>
            <person name="Wei L."/>
            <person name="Li C."/>
            <person name="Ma Q."/>
            <person name="Ju M."/>
            <person name="Zhao R."/>
            <person name="Li G."/>
            <person name="Mu C."/>
            <person name="Tian Q."/>
            <person name="Mei H."/>
            <person name="Zhang T."/>
            <person name="Gao T."/>
            <person name="Zhang H."/>
        </authorList>
    </citation>
    <scope>NUCLEOTIDE SEQUENCE</scope>
    <source>
        <strain evidence="14">G02</strain>
    </source>
</reference>
<evidence type="ECO:0000256" key="6">
    <source>
        <dbReference type="ARBA" id="ARBA00022723"/>
    </source>
</evidence>